<evidence type="ECO:0000313" key="2">
    <source>
        <dbReference type="EMBL" id="NOU60744.1"/>
    </source>
</evidence>
<keyword evidence="2" id="KW-0489">Methyltransferase</keyword>
<dbReference type="EMBL" id="RZNH01000022">
    <property type="protein sequence ID" value="NOU60744.1"/>
    <property type="molecule type" value="Genomic_DNA"/>
</dbReference>
<reference evidence="2 3" key="1">
    <citation type="submission" date="2018-12" db="EMBL/GenBank/DDBJ databases">
        <title>Marinifilum JC070 sp. nov., a marine bacterium isolated from Yongle Blue Hole in the South China Sea.</title>
        <authorList>
            <person name="Fu T."/>
        </authorList>
    </citation>
    <scope>NUCLEOTIDE SEQUENCE [LARGE SCALE GENOMIC DNA]</scope>
    <source>
        <strain evidence="2 3">JC070</strain>
    </source>
</reference>
<keyword evidence="3" id="KW-1185">Reference proteome</keyword>
<dbReference type="PANTHER" id="PTHR43861">
    <property type="entry name" value="TRANS-ACONITATE 2-METHYLTRANSFERASE-RELATED"/>
    <property type="match status" value="1"/>
</dbReference>
<name>A0ABX1WXD5_9BACT</name>
<organism evidence="2 3">
    <name type="scientific">Marinifilum caeruleilacunae</name>
    <dbReference type="NCBI Taxonomy" id="2499076"/>
    <lineage>
        <taxon>Bacteria</taxon>
        <taxon>Pseudomonadati</taxon>
        <taxon>Bacteroidota</taxon>
        <taxon>Bacteroidia</taxon>
        <taxon>Marinilabiliales</taxon>
        <taxon>Marinifilaceae</taxon>
    </lineage>
</organism>
<proteinExistence type="predicted"/>
<accession>A0ABX1WXD5</accession>
<dbReference type="CDD" id="cd02440">
    <property type="entry name" value="AdoMet_MTases"/>
    <property type="match status" value="1"/>
</dbReference>
<dbReference type="InterPro" id="IPR025714">
    <property type="entry name" value="Methyltranfer_dom"/>
</dbReference>
<dbReference type="Proteomes" id="UP000732105">
    <property type="component" value="Unassembled WGS sequence"/>
</dbReference>
<dbReference type="Gene3D" id="3.40.50.150">
    <property type="entry name" value="Vaccinia Virus protein VP39"/>
    <property type="match status" value="1"/>
</dbReference>
<comment type="caution">
    <text evidence="2">The sequence shown here is derived from an EMBL/GenBank/DDBJ whole genome shotgun (WGS) entry which is preliminary data.</text>
</comment>
<dbReference type="Gene3D" id="2.20.25.110">
    <property type="entry name" value="S-adenosyl-L-methionine-dependent methyltransferases"/>
    <property type="match status" value="1"/>
</dbReference>
<dbReference type="RefSeq" id="WP_171596019.1">
    <property type="nucleotide sequence ID" value="NZ_RZNH01000022.1"/>
</dbReference>
<gene>
    <name evidence="2" type="ORF">ELS83_13050</name>
</gene>
<dbReference type="SUPFAM" id="SSF53335">
    <property type="entry name" value="S-adenosyl-L-methionine-dependent methyltransferases"/>
    <property type="match status" value="1"/>
</dbReference>
<dbReference type="GO" id="GO:0008168">
    <property type="term" value="F:methyltransferase activity"/>
    <property type="evidence" value="ECO:0007669"/>
    <property type="project" value="UniProtKB-KW"/>
</dbReference>
<keyword evidence="2" id="KW-0808">Transferase</keyword>
<dbReference type="Pfam" id="PF13847">
    <property type="entry name" value="Methyltransf_31"/>
    <property type="match status" value="1"/>
</dbReference>
<evidence type="ECO:0000313" key="3">
    <source>
        <dbReference type="Proteomes" id="UP000732105"/>
    </source>
</evidence>
<sequence>MDFYQSISKYYHHIFPLNKMQISFIENSHSKPSSALSVLDIGCAIGDLSLELANSYQKVTGIDLDKGMIDQAIEKGKNMKHLSFCLQNMLELETAFGKEAFDTIACFGNTLVHLNSEEEILLFFKNAKSVLKEEGKLLFQIINYDRIIDQNINHLPTIENDTIRFERNYTYHPEKGKVDFETILTIKESNSKIKNCIELMAIKKSTLTQMLQNAGFNHISFYGNFKREPLTENSMPLIVEAY</sequence>
<dbReference type="InterPro" id="IPR029063">
    <property type="entry name" value="SAM-dependent_MTases_sf"/>
</dbReference>
<evidence type="ECO:0000259" key="1">
    <source>
        <dbReference type="Pfam" id="PF13847"/>
    </source>
</evidence>
<dbReference type="GO" id="GO:0032259">
    <property type="term" value="P:methylation"/>
    <property type="evidence" value="ECO:0007669"/>
    <property type="project" value="UniProtKB-KW"/>
</dbReference>
<protein>
    <submittedName>
        <fullName evidence="2">Class I SAM-dependent methyltransferase</fullName>
    </submittedName>
</protein>
<feature type="domain" description="Methyltransferase" evidence="1">
    <location>
        <begin position="33"/>
        <end position="215"/>
    </location>
</feature>